<keyword evidence="1" id="KW-0472">Membrane</keyword>
<dbReference type="InterPro" id="IPR052155">
    <property type="entry name" value="Biofilm_reg_signaling"/>
</dbReference>
<dbReference type="Proteomes" id="UP000006094">
    <property type="component" value="Chromosome"/>
</dbReference>
<feature type="domain" description="GGDEF" evidence="5">
    <location>
        <begin position="566"/>
        <end position="698"/>
    </location>
</feature>
<dbReference type="InterPro" id="IPR001633">
    <property type="entry name" value="EAL_dom"/>
</dbReference>
<dbReference type="EMBL" id="CP003326">
    <property type="protein sequence ID" value="AFS79417.1"/>
    <property type="molecule type" value="Genomic_DNA"/>
</dbReference>
<protein>
    <submittedName>
        <fullName evidence="6">Diguanylate cyclase/phosphodiesterase with PAS sensor</fullName>
    </submittedName>
</protein>
<dbReference type="SUPFAM" id="SSF141868">
    <property type="entry name" value="EAL domain-like"/>
    <property type="match status" value="1"/>
</dbReference>
<dbReference type="PROSITE" id="PS50113">
    <property type="entry name" value="PAC"/>
    <property type="match status" value="1"/>
</dbReference>
<feature type="domain" description="PAC" evidence="3">
    <location>
        <begin position="485"/>
        <end position="537"/>
    </location>
</feature>
<dbReference type="InterPro" id="IPR000700">
    <property type="entry name" value="PAS-assoc_C"/>
</dbReference>
<evidence type="ECO:0000259" key="2">
    <source>
        <dbReference type="PROSITE" id="PS50112"/>
    </source>
</evidence>
<dbReference type="InterPro" id="IPR013655">
    <property type="entry name" value="PAS_fold_3"/>
</dbReference>
<dbReference type="PANTHER" id="PTHR44757">
    <property type="entry name" value="DIGUANYLATE CYCLASE DGCP"/>
    <property type="match status" value="1"/>
</dbReference>
<dbReference type="Pfam" id="PF00563">
    <property type="entry name" value="EAL"/>
    <property type="match status" value="1"/>
</dbReference>
<dbReference type="InterPro" id="IPR035965">
    <property type="entry name" value="PAS-like_dom_sf"/>
</dbReference>
<dbReference type="PROSITE" id="PS50883">
    <property type="entry name" value="EAL"/>
    <property type="match status" value="1"/>
</dbReference>
<keyword evidence="7" id="KW-1185">Reference proteome</keyword>
<dbReference type="Gene3D" id="3.20.20.450">
    <property type="entry name" value="EAL domain"/>
    <property type="match status" value="1"/>
</dbReference>
<sequence>MLSLFIIIIIMMTSLSVDSKSEQKSVLIINSHNENYSWTERVLNGILEKLNSSKLDVDISVESLEQHGLSDKDDIDNMYKLIMNRYSDKKTDLVITTDLMATEFAIKYRENLFRDTPIVFSGISKEKAREITKGVQNIAGCIEKLNIEETLTTAFKATPNAKELYVIHDKTNRGISIFKYIKSTSLRINKDIDVKSFSEMGEIKLNTSLPKIPKDSLLIGTVYLKDDDGRETSIPEISSRISNEIKLPMYHLHEMAIGHGIVGGSLSSGNLHGKNTGELALRILNGEKISDVGIVEKDNSINMYDYNILKKYNIDKRFLPKNSLIINKPSSFYEDHKNIVLGFITAIIILSCTIIFLGLNIKKRKKVEVDLKLANDELFAVYEELASSDEELKLQYHELKKSRETIEKNEERYRLVSEASNDGFWDMDTVTKNIFTNVRLKEVLGLDESEVRNYIDRLDKYVHPDDFNIIENIFKEIKQGVRDSYHVEYRTLDKYGTYRWILAKGKSLRDKDGNMCRISGFHIDIEDRKLQEEQIKVLAYYDSITGLPNRAMFYKKMDNILKQEDSCGSVIYMDIDNFKIINDTFGHEFGDLLLKKLADRLKPIESKESHVFRLSGDEYIIVFEKYNEDNIEQKIIQTQEYISEPFSIDDNEIQISVSMGVVFYPKDGRSVEEVLKKADLAMYKAKEFGKNCYKTYEKNMEEEIENRLLLENHLRNALDRDEFVLNYQPQIDTVSKKVVGFEALIRWVSPEYGTISPIKFISIAEETGLINQMGEWILREACKFAMNIESIYDEQIVVSVNISSIQLSQDNFIEIIKRVIDDTGMNPKFLGIEITETSLMELFEENSEKLEILRNMGITVYLDDFGTGYSSLNYLLRLPISTIKIDRTFVMDMMNAKKGVKITESIINLAHNMGLNVTAEGVENEEQLSILRDLSCDVIQGYIFGKPLSESDAIQYLEDRIKD</sequence>
<dbReference type="eggNOG" id="COG5001">
    <property type="taxonomic scope" value="Bacteria"/>
</dbReference>
<dbReference type="Pfam" id="PF08447">
    <property type="entry name" value="PAS_3"/>
    <property type="match status" value="1"/>
</dbReference>
<dbReference type="InterPro" id="IPR029787">
    <property type="entry name" value="Nucleotide_cyclase"/>
</dbReference>
<dbReference type="CDD" id="cd00130">
    <property type="entry name" value="PAS"/>
    <property type="match status" value="1"/>
</dbReference>
<dbReference type="InterPro" id="IPR001610">
    <property type="entry name" value="PAC"/>
</dbReference>
<dbReference type="InterPro" id="IPR035919">
    <property type="entry name" value="EAL_sf"/>
</dbReference>
<evidence type="ECO:0000313" key="7">
    <source>
        <dbReference type="Proteomes" id="UP000006094"/>
    </source>
</evidence>
<dbReference type="STRING" id="1128398.Curi_c24220"/>
<dbReference type="PROSITE" id="PS50112">
    <property type="entry name" value="PAS"/>
    <property type="match status" value="1"/>
</dbReference>
<dbReference type="NCBIfam" id="TIGR00229">
    <property type="entry name" value="sensory_box"/>
    <property type="match status" value="1"/>
</dbReference>
<dbReference type="Gene3D" id="3.30.70.270">
    <property type="match status" value="1"/>
</dbReference>
<dbReference type="NCBIfam" id="TIGR00254">
    <property type="entry name" value="GGDEF"/>
    <property type="match status" value="1"/>
</dbReference>
<accession>K0B2R8</accession>
<dbReference type="AlphaFoldDB" id="K0B2R8"/>
<dbReference type="CDD" id="cd01948">
    <property type="entry name" value="EAL"/>
    <property type="match status" value="1"/>
</dbReference>
<organism evidence="6 7">
    <name type="scientific">Gottschalkia acidurici (strain ATCC 7906 / DSM 604 / BCRC 14475 / CIP 104303 / KCTC 5404 / NCIMB 10678 / 9a)</name>
    <name type="common">Clostridium acidurici</name>
    <dbReference type="NCBI Taxonomy" id="1128398"/>
    <lineage>
        <taxon>Bacteria</taxon>
        <taxon>Bacillati</taxon>
        <taxon>Bacillota</taxon>
        <taxon>Tissierellia</taxon>
        <taxon>Tissierellales</taxon>
        <taxon>Gottschalkiaceae</taxon>
        <taxon>Gottschalkia</taxon>
    </lineage>
</organism>
<reference evidence="6 7" key="1">
    <citation type="journal article" date="2012" name="PLoS ONE">
        <title>The purine-utilizing bacterium Clostridium acidurici 9a: a genome-guided metabolic reconsideration.</title>
        <authorList>
            <person name="Hartwich K."/>
            <person name="Poehlein A."/>
            <person name="Daniel R."/>
        </authorList>
    </citation>
    <scope>NUCLEOTIDE SEQUENCE [LARGE SCALE GENOMIC DNA]</scope>
    <source>
        <strain evidence="7">ATCC 7906 / DSM 604 / BCRC 14475 / CIP 104303 / KCTC 5404 / NCIMB 10678 / 9a</strain>
    </source>
</reference>
<dbReference type="SMART" id="SM00052">
    <property type="entry name" value="EAL"/>
    <property type="match status" value="1"/>
</dbReference>
<dbReference type="Pfam" id="PF04392">
    <property type="entry name" value="ABC_sub_bind"/>
    <property type="match status" value="1"/>
</dbReference>
<dbReference type="Pfam" id="PF00990">
    <property type="entry name" value="GGDEF"/>
    <property type="match status" value="1"/>
</dbReference>
<feature type="domain" description="EAL" evidence="4">
    <location>
        <begin position="707"/>
        <end position="961"/>
    </location>
</feature>
<dbReference type="SUPFAM" id="SSF55785">
    <property type="entry name" value="PYP-like sensor domain (PAS domain)"/>
    <property type="match status" value="1"/>
</dbReference>
<dbReference type="InterPro" id="IPR043128">
    <property type="entry name" value="Rev_trsase/Diguanyl_cyclase"/>
</dbReference>
<dbReference type="Gene3D" id="3.40.50.2300">
    <property type="match status" value="2"/>
</dbReference>
<feature type="domain" description="PAS" evidence="2">
    <location>
        <begin position="409"/>
        <end position="484"/>
    </location>
</feature>
<dbReference type="SMART" id="SM00086">
    <property type="entry name" value="PAC"/>
    <property type="match status" value="1"/>
</dbReference>
<dbReference type="OrthoDB" id="9805474at2"/>
<name>K0B2R8_GOTA9</name>
<dbReference type="SMART" id="SM00267">
    <property type="entry name" value="GGDEF"/>
    <property type="match status" value="1"/>
</dbReference>
<keyword evidence="1" id="KW-0812">Transmembrane</keyword>
<dbReference type="InterPro" id="IPR000160">
    <property type="entry name" value="GGDEF_dom"/>
</dbReference>
<dbReference type="PANTHER" id="PTHR44757:SF2">
    <property type="entry name" value="BIOFILM ARCHITECTURE MAINTENANCE PROTEIN MBAA"/>
    <property type="match status" value="1"/>
</dbReference>
<dbReference type="CDD" id="cd01949">
    <property type="entry name" value="GGDEF"/>
    <property type="match status" value="1"/>
</dbReference>
<evidence type="ECO:0000313" key="6">
    <source>
        <dbReference type="EMBL" id="AFS79417.1"/>
    </source>
</evidence>
<dbReference type="PATRIC" id="fig|1128398.3.peg.2497"/>
<evidence type="ECO:0000259" key="3">
    <source>
        <dbReference type="PROSITE" id="PS50113"/>
    </source>
</evidence>
<evidence type="ECO:0000256" key="1">
    <source>
        <dbReference type="SAM" id="Phobius"/>
    </source>
</evidence>
<dbReference type="InterPro" id="IPR000014">
    <property type="entry name" value="PAS"/>
</dbReference>
<gene>
    <name evidence="6" type="ordered locus">Curi_c24220</name>
</gene>
<keyword evidence="1" id="KW-1133">Transmembrane helix</keyword>
<proteinExistence type="predicted"/>
<dbReference type="KEGG" id="cad:Curi_c24220"/>
<dbReference type="PROSITE" id="PS50887">
    <property type="entry name" value="GGDEF"/>
    <property type="match status" value="1"/>
</dbReference>
<dbReference type="Gene3D" id="3.30.450.20">
    <property type="entry name" value="PAS domain"/>
    <property type="match status" value="1"/>
</dbReference>
<feature type="transmembrane region" description="Helical" evidence="1">
    <location>
        <begin position="339"/>
        <end position="359"/>
    </location>
</feature>
<evidence type="ECO:0000259" key="5">
    <source>
        <dbReference type="PROSITE" id="PS50887"/>
    </source>
</evidence>
<evidence type="ECO:0000259" key="4">
    <source>
        <dbReference type="PROSITE" id="PS50883"/>
    </source>
</evidence>
<dbReference type="HOGENOM" id="CLU_000445_49_3_9"/>
<dbReference type="InterPro" id="IPR007487">
    <property type="entry name" value="ABC_transpt-TYRBP-like"/>
</dbReference>
<dbReference type="SUPFAM" id="SSF55073">
    <property type="entry name" value="Nucleotide cyclase"/>
    <property type="match status" value="1"/>
</dbReference>